<evidence type="ECO:0000259" key="1">
    <source>
        <dbReference type="Pfam" id="PF13358"/>
    </source>
</evidence>
<evidence type="ECO:0000313" key="3">
    <source>
        <dbReference type="Proteomes" id="UP000054279"/>
    </source>
</evidence>
<reference evidence="2 3" key="1">
    <citation type="submission" date="2014-06" db="EMBL/GenBank/DDBJ databases">
        <title>Evolutionary Origins and Diversification of the Mycorrhizal Mutualists.</title>
        <authorList>
            <consortium name="DOE Joint Genome Institute"/>
            <consortium name="Mycorrhizal Genomics Consortium"/>
            <person name="Kohler A."/>
            <person name="Kuo A."/>
            <person name="Nagy L.G."/>
            <person name="Floudas D."/>
            <person name="Copeland A."/>
            <person name="Barry K.W."/>
            <person name="Cichocki N."/>
            <person name="Veneault-Fourrey C."/>
            <person name="LaButti K."/>
            <person name="Lindquist E.A."/>
            <person name="Lipzen A."/>
            <person name="Lundell T."/>
            <person name="Morin E."/>
            <person name="Murat C."/>
            <person name="Riley R."/>
            <person name="Ohm R."/>
            <person name="Sun H."/>
            <person name="Tunlid A."/>
            <person name="Henrissat B."/>
            <person name="Grigoriev I.V."/>
            <person name="Hibbett D.S."/>
            <person name="Martin F."/>
        </authorList>
    </citation>
    <scope>NUCLEOTIDE SEQUENCE [LARGE SCALE GENOMIC DNA]</scope>
    <source>
        <strain evidence="2 3">SS14</strain>
    </source>
</reference>
<accession>A0A0C9UVF4</accession>
<evidence type="ECO:0000313" key="2">
    <source>
        <dbReference type="EMBL" id="KIJ29175.1"/>
    </source>
</evidence>
<dbReference type="PANTHER" id="PTHR46564">
    <property type="entry name" value="TRANSPOSASE"/>
    <property type="match status" value="1"/>
</dbReference>
<proteinExistence type="predicted"/>
<dbReference type="Pfam" id="PF13551">
    <property type="entry name" value="HTH_29"/>
    <property type="match status" value="1"/>
</dbReference>
<protein>
    <recommendedName>
        <fullName evidence="1">Tc1-like transposase DDE domain-containing protein</fullName>
    </recommendedName>
</protein>
<dbReference type="InterPro" id="IPR036397">
    <property type="entry name" value="RNaseH_sf"/>
</dbReference>
<dbReference type="Pfam" id="PF13358">
    <property type="entry name" value="DDE_3"/>
    <property type="match status" value="1"/>
</dbReference>
<sequence>MALADGYTVQEICHVLNASDRSIRRWSRLYDELGDVVPLPNPNQGRPRFLKPLQVHSLAEKIQECPEMYLDELRDWLALEHDVAIPISTLDQNIREAGLSHKLLRRRAIERDEIARAACKDERTIYHHYGRAFQGQTPTISAKFIRGDRYSILPAISVNGYLTVRIIPGSVNAAQFFEFIVEDVLPRMSRYPLDNSVLIMDNCAIHKTWAL</sequence>
<dbReference type="SUPFAM" id="SSF46689">
    <property type="entry name" value="Homeodomain-like"/>
    <property type="match status" value="1"/>
</dbReference>
<organism evidence="2 3">
    <name type="scientific">Sphaerobolus stellatus (strain SS14)</name>
    <dbReference type="NCBI Taxonomy" id="990650"/>
    <lineage>
        <taxon>Eukaryota</taxon>
        <taxon>Fungi</taxon>
        <taxon>Dikarya</taxon>
        <taxon>Basidiomycota</taxon>
        <taxon>Agaricomycotina</taxon>
        <taxon>Agaricomycetes</taxon>
        <taxon>Phallomycetidae</taxon>
        <taxon>Geastrales</taxon>
        <taxon>Sphaerobolaceae</taxon>
        <taxon>Sphaerobolus</taxon>
    </lineage>
</organism>
<dbReference type="GO" id="GO:0003676">
    <property type="term" value="F:nucleic acid binding"/>
    <property type="evidence" value="ECO:0007669"/>
    <property type="project" value="InterPro"/>
</dbReference>
<name>A0A0C9UVF4_SPHS4</name>
<feature type="domain" description="Tc1-like transposase DDE" evidence="1">
    <location>
        <begin position="123"/>
        <end position="208"/>
    </location>
</feature>
<dbReference type="Proteomes" id="UP000054279">
    <property type="component" value="Unassembled WGS sequence"/>
</dbReference>
<dbReference type="Gene3D" id="3.30.420.10">
    <property type="entry name" value="Ribonuclease H-like superfamily/Ribonuclease H"/>
    <property type="match status" value="1"/>
</dbReference>
<dbReference type="EMBL" id="KN837288">
    <property type="protein sequence ID" value="KIJ29175.1"/>
    <property type="molecule type" value="Genomic_DNA"/>
</dbReference>
<dbReference type="InterPro" id="IPR038717">
    <property type="entry name" value="Tc1-like_DDE_dom"/>
</dbReference>
<gene>
    <name evidence="2" type="ORF">M422DRAFT_269442</name>
</gene>
<keyword evidence="3" id="KW-1185">Reference proteome</keyword>
<dbReference type="InterPro" id="IPR009057">
    <property type="entry name" value="Homeodomain-like_sf"/>
</dbReference>
<dbReference type="OrthoDB" id="3255572at2759"/>
<dbReference type="PANTHER" id="PTHR46564:SF1">
    <property type="entry name" value="TRANSPOSASE"/>
    <property type="match status" value="1"/>
</dbReference>
<dbReference type="AlphaFoldDB" id="A0A0C9UVF4"/>
<dbReference type="HOGENOM" id="CLU_056788_1_6_1"/>